<dbReference type="RefSeq" id="WP_345499967.1">
    <property type="nucleotide sequence ID" value="NZ_BAABJM010000011.1"/>
</dbReference>
<keyword evidence="4" id="KW-1185">Reference proteome</keyword>
<comment type="caution">
    <text evidence="3">The sequence shown here is derived from an EMBL/GenBank/DDBJ whole genome shotgun (WGS) entry which is preliminary data.</text>
</comment>
<evidence type="ECO:0000313" key="4">
    <source>
        <dbReference type="Proteomes" id="UP001500603"/>
    </source>
</evidence>
<feature type="chain" id="PRO_5046691593" description="Lipoprotein" evidence="2">
    <location>
        <begin position="23"/>
        <end position="234"/>
    </location>
</feature>
<feature type="signal peptide" evidence="2">
    <location>
        <begin position="1"/>
        <end position="22"/>
    </location>
</feature>
<feature type="compositionally biased region" description="Pro residues" evidence="1">
    <location>
        <begin position="63"/>
        <end position="84"/>
    </location>
</feature>
<dbReference type="Proteomes" id="UP001500603">
    <property type="component" value="Unassembled WGS sequence"/>
</dbReference>
<protein>
    <recommendedName>
        <fullName evidence="5">Lipoprotein</fullName>
    </recommendedName>
</protein>
<evidence type="ECO:0000256" key="2">
    <source>
        <dbReference type="SAM" id="SignalP"/>
    </source>
</evidence>
<sequence length="234" mass="23383">MKTAIVLGAAVLALFGVTGCSGDDGVAAPAPTPTASASAAPTVPGDGRAITPAGEESPRVAPGEPPALVPPGGAPELVPAPPNEAPDIAPGEPDPTRDDATVDARDYQSGKYYFFQSPSGNIMCGFVYDGELGTGCQLAEATVIPAELPDCGTRPDRAVAAQVNGAQARYLCLNQGVFVGPPPDGSSGKGGGKVLNYGDTIIVRGVACTSLESGVRCTEGGHGFMIAADAQSLF</sequence>
<accession>A0ABP9L661</accession>
<dbReference type="PROSITE" id="PS51257">
    <property type="entry name" value="PROKAR_LIPOPROTEIN"/>
    <property type="match status" value="1"/>
</dbReference>
<evidence type="ECO:0008006" key="5">
    <source>
        <dbReference type="Google" id="ProtNLM"/>
    </source>
</evidence>
<gene>
    <name evidence="3" type="ORF">GCM10023318_61510</name>
</gene>
<dbReference type="EMBL" id="BAABJM010000011">
    <property type="protein sequence ID" value="GAA5069847.1"/>
    <property type="molecule type" value="Genomic_DNA"/>
</dbReference>
<name>A0ABP9L661_9NOCA</name>
<keyword evidence="2" id="KW-0732">Signal</keyword>
<proteinExistence type="predicted"/>
<feature type="compositionally biased region" description="Low complexity" evidence="1">
    <location>
        <begin position="30"/>
        <end position="44"/>
    </location>
</feature>
<evidence type="ECO:0000256" key="1">
    <source>
        <dbReference type="SAM" id="MobiDB-lite"/>
    </source>
</evidence>
<organism evidence="3 4">
    <name type="scientific">Nocardia callitridis</name>
    <dbReference type="NCBI Taxonomy" id="648753"/>
    <lineage>
        <taxon>Bacteria</taxon>
        <taxon>Bacillati</taxon>
        <taxon>Actinomycetota</taxon>
        <taxon>Actinomycetes</taxon>
        <taxon>Mycobacteriales</taxon>
        <taxon>Nocardiaceae</taxon>
        <taxon>Nocardia</taxon>
    </lineage>
</organism>
<reference evidence="4" key="1">
    <citation type="journal article" date="2019" name="Int. J. Syst. Evol. Microbiol.">
        <title>The Global Catalogue of Microorganisms (GCM) 10K type strain sequencing project: providing services to taxonomists for standard genome sequencing and annotation.</title>
        <authorList>
            <consortium name="The Broad Institute Genomics Platform"/>
            <consortium name="The Broad Institute Genome Sequencing Center for Infectious Disease"/>
            <person name="Wu L."/>
            <person name="Ma J."/>
        </authorList>
    </citation>
    <scope>NUCLEOTIDE SEQUENCE [LARGE SCALE GENOMIC DNA]</scope>
    <source>
        <strain evidence="4">JCM 18298</strain>
    </source>
</reference>
<evidence type="ECO:0000313" key="3">
    <source>
        <dbReference type="EMBL" id="GAA5069847.1"/>
    </source>
</evidence>
<feature type="region of interest" description="Disordered" evidence="1">
    <location>
        <begin position="30"/>
        <end position="102"/>
    </location>
</feature>